<feature type="domain" description="ABC transporter" evidence="3">
    <location>
        <begin position="16"/>
        <end position="241"/>
    </location>
</feature>
<evidence type="ECO:0000313" key="5">
    <source>
        <dbReference type="Proteomes" id="UP000235388"/>
    </source>
</evidence>
<dbReference type="GO" id="GO:0005524">
    <property type="term" value="F:ATP binding"/>
    <property type="evidence" value="ECO:0007669"/>
    <property type="project" value="UniProtKB-KW"/>
</dbReference>
<dbReference type="EMBL" id="PGCJ01000868">
    <property type="protein sequence ID" value="PLW16512.1"/>
    <property type="molecule type" value="Genomic_DNA"/>
</dbReference>
<evidence type="ECO:0000256" key="2">
    <source>
        <dbReference type="ARBA" id="ARBA00022840"/>
    </source>
</evidence>
<accession>A0A2N5STE8</accession>
<proteinExistence type="predicted"/>
<dbReference type="InterPro" id="IPR027417">
    <property type="entry name" value="P-loop_NTPase"/>
</dbReference>
<dbReference type="SMART" id="SM00382">
    <property type="entry name" value="AAA"/>
    <property type="match status" value="1"/>
</dbReference>
<dbReference type="OrthoDB" id="6512918at2759"/>
<dbReference type="InterPro" id="IPR003593">
    <property type="entry name" value="AAA+_ATPase"/>
</dbReference>
<dbReference type="Pfam" id="PF00005">
    <property type="entry name" value="ABC_tran"/>
    <property type="match status" value="1"/>
</dbReference>
<sequence length="313" mass="34967">MEDGQQQSCPAAKPAVEVSSLFFRFNPESVDILRGVNLELARGSRCLLIGANGAGKSTLLQILAGKRMTKSKARVLGEDVFFNTPPGVAYLGTEWASNTVVRSDLVVSHFLDSVGGYRHKSQRDRLLDILDVDLDWHMHQISDGERRRVQIVQGLMAPWNLLLLDEVTVDLDVMVRQELLQFLIEDTKTRDCTVVYATHIFDGLDNFPTHVCHLQVGSTTTPKPIPWPITADSAPRNYPGVPPEAIAQIMSPDRIGSKLLVLALHWLKEDRRVRLNLEAQGDPAFKKRGARSESSVPSDSEVFYRKYDYSNSA</sequence>
<evidence type="ECO:0000256" key="1">
    <source>
        <dbReference type="ARBA" id="ARBA00022741"/>
    </source>
</evidence>
<dbReference type="CDD" id="cd00267">
    <property type="entry name" value="ABC_ATPase"/>
    <property type="match status" value="1"/>
</dbReference>
<dbReference type="SUPFAM" id="SSF52540">
    <property type="entry name" value="P-loop containing nucleoside triphosphate hydrolases"/>
    <property type="match status" value="1"/>
</dbReference>
<keyword evidence="5" id="KW-1185">Reference proteome</keyword>
<keyword evidence="2" id="KW-0067">ATP-binding</keyword>
<keyword evidence="1" id="KW-0547">Nucleotide-binding</keyword>
<dbReference type="Gene3D" id="3.40.50.300">
    <property type="entry name" value="P-loop containing nucleotide triphosphate hydrolases"/>
    <property type="match status" value="1"/>
</dbReference>
<evidence type="ECO:0000259" key="3">
    <source>
        <dbReference type="PROSITE" id="PS50893"/>
    </source>
</evidence>
<organism evidence="4 5">
    <name type="scientific">Puccinia coronata f. sp. avenae</name>
    <dbReference type="NCBI Taxonomy" id="200324"/>
    <lineage>
        <taxon>Eukaryota</taxon>
        <taxon>Fungi</taxon>
        <taxon>Dikarya</taxon>
        <taxon>Basidiomycota</taxon>
        <taxon>Pucciniomycotina</taxon>
        <taxon>Pucciniomycetes</taxon>
        <taxon>Pucciniales</taxon>
        <taxon>Pucciniaceae</taxon>
        <taxon>Puccinia</taxon>
    </lineage>
</organism>
<reference evidence="4 5" key="1">
    <citation type="submission" date="2017-11" db="EMBL/GenBank/DDBJ databases">
        <title>De novo assembly and phasing of dikaryotic genomes from two isolates of Puccinia coronata f. sp. avenae, the causal agent of oat crown rust.</title>
        <authorList>
            <person name="Miller M.E."/>
            <person name="Zhang Y."/>
            <person name="Omidvar V."/>
            <person name="Sperschneider J."/>
            <person name="Schwessinger B."/>
            <person name="Raley C."/>
            <person name="Palmer J.M."/>
            <person name="Garnica D."/>
            <person name="Upadhyaya N."/>
            <person name="Rathjen J."/>
            <person name="Taylor J.M."/>
            <person name="Park R.F."/>
            <person name="Dodds P.N."/>
            <person name="Hirsch C.D."/>
            <person name="Kianian S.F."/>
            <person name="Figueroa M."/>
        </authorList>
    </citation>
    <scope>NUCLEOTIDE SEQUENCE [LARGE SCALE GENOMIC DNA]</scope>
    <source>
        <strain evidence="4">12NC29</strain>
    </source>
</reference>
<dbReference type="PANTHER" id="PTHR43158:SF2">
    <property type="entry name" value="SKFA PEPTIDE EXPORT ATP-BINDING PROTEIN SKFE"/>
    <property type="match status" value="1"/>
</dbReference>
<dbReference type="STRING" id="200324.A0A2N5STE8"/>
<dbReference type="AlphaFoldDB" id="A0A2N5STE8"/>
<evidence type="ECO:0000313" key="4">
    <source>
        <dbReference type="EMBL" id="PLW16512.1"/>
    </source>
</evidence>
<gene>
    <name evidence="4" type="ORF">PCANC_11700</name>
</gene>
<name>A0A2N5STE8_9BASI</name>
<comment type="caution">
    <text evidence="4">The sequence shown here is derived from an EMBL/GenBank/DDBJ whole genome shotgun (WGS) entry which is preliminary data.</text>
</comment>
<dbReference type="Proteomes" id="UP000235388">
    <property type="component" value="Unassembled WGS sequence"/>
</dbReference>
<dbReference type="GO" id="GO:0016887">
    <property type="term" value="F:ATP hydrolysis activity"/>
    <property type="evidence" value="ECO:0007669"/>
    <property type="project" value="InterPro"/>
</dbReference>
<dbReference type="PANTHER" id="PTHR43158">
    <property type="entry name" value="SKFA PEPTIDE EXPORT ATP-BINDING PROTEIN SKFE"/>
    <property type="match status" value="1"/>
</dbReference>
<dbReference type="InterPro" id="IPR003439">
    <property type="entry name" value="ABC_transporter-like_ATP-bd"/>
</dbReference>
<protein>
    <recommendedName>
        <fullName evidence="3">ABC transporter domain-containing protein</fullName>
    </recommendedName>
</protein>
<dbReference type="PROSITE" id="PS50893">
    <property type="entry name" value="ABC_TRANSPORTER_2"/>
    <property type="match status" value="1"/>
</dbReference>